<feature type="transmembrane region" description="Helical" evidence="7">
    <location>
        <begin position="450"/>
        <end position="469"/>
    </location>
</feature>
<evidence type="ECO:0000256" key="2">
    <source>
        <dbReference type="ARBA" id="ARBA00022448"/>
    </source>
</evidence>
<keyword evidence="5 7" id="KW-1133">Transmembrane helix</keyword>
<feature type="transmembrane region" description="Helical" evidence="7">
    <location>
        <begin position="135"/>
        <end position="157"/>
    </location>
</feature>
<name>K9E914_9LACT</name>
<dbReference type="InterPro" id="IPR050366">
    <property type="entry name" value="BP-dependent_transpt_permease"/>
</dbReference>
<feature type="transmembrane region" description="Helical" evidence="7">
    <location>
        <begin position="169"/>
        <end position="193"/>
    </location>
</feature>
<sequence>MSHYRQKKIINQMTFNNPILIVMTLILALMSIFGSFGLGLWLYTGLTLVLTGVHIILLRRFEREKGDSPKSMKGLAWVLIAGLLIGNLFTFTSGATVVKEKITTSYQYSIYMVVADVFVILVTLSNLFKPFVADHFVTMVILLSLVLAFHLFVLVWGQGYKDFSQPGQITLQVLLIASLLLGNLFALLVAIGLHRESQEFEYARRPSSVLDKLTNNAAALLGLAFIIFLVMISITSYWSFSSEFAIVNDYDNILRNPSLTYPFGTDNFGRDVFSRVVLGARISFFVGFLSTILPFFVGGLLGAVSGFYGNKVDNVIMRLLDVLYAIPGLVLAITIVAAFGTSIPNLILALSIGGIPAYARTMRGDVLQVVNYEYVESSYALGQSDWNIIRKHIIPNAMSSMIVIASVEIGTAVIAVSSLSFLGLGVEPQVPEWGNILQTGSEFLETDPHLAIFPGIAIILLVLSFNFLGDGLRDATDPKTR</sequence>
<comment type="caution">
    <text evidence="9">The sequence shown here is derived from an EMBL/GenBank/DDBJ whole genome shotgun (WGS) entry which is preliminary data.</text>
</comment>
<keyword evidence="4 7" id="KW-0812">Transmembrane</keyword>
<protein>
    <recommendedName>
        <fullName evidence="8">ABC transmembrane type-1 domain-containing protein</fullName>
    </recommendedName>
</protein>
<evidence type="ECO:0000259" key="8">
    <source>
        <dbReference type="PROSITE" id="PS50928"/>
    </source>
</evidence>
<evidence type="ECO:0000313" key="10">
    <source>
        <dbReference type="Proteomes" id="UP000009875"/>
    </source>
</evidence>
<organism evidence="9 10">
    <name type="scientific">Alloiococcus otitis ATCC 51267</name>
    <dbReference type="NCBI Taxonomy" id="883081"/>
    <lineage>
        <taxon>Bacteria</taxon>
        <taxon>Bacillati</taxon>
        <taxon>Bacillota</taxon>
        <taxon>Bacilli</taxon>
        <taxon>Lactobacillales</taxon>
        <taxon>Carnobacteriaceae</taxon>
        <taxon>Alloiococcus</taxon>
    </lineage>
</organism>
<keyword evidence="10" id="KW-1185">Reference proteome</keyword>
<proteinExistence type="inferred from homology"/>
<feature type="transmembrane region" description="Helical" evidence="7">
    <location>
        <begin position="282"/>
        <end position="307"/>
    </location>
</feature>
<dbReference type="OrthoDB" id="9797472at2"/>
<accession>K9E914</accession>
<dbReference type="STRING" id="883081.HMPREF9698_01349"/>
<evidence type="ECO:0000256" key="7">
    <source>
        <dbReference type="RuleBase" id="RU363032"/>
    </source>
</evidence>
<dbReference type="Pfam" id="PF00528">
    <property type="entry name" value="BPD_transp_1"/>
    <property type="match status" value="1"/>
</dbReference>
<comment type="subcellular location">
    <subcellularLocation>
        <location evidence="1 7">Cell membrane</location>
        <topology evidence="1 7">Multi-pass membrane protein</topology>
    </subcellularLocation>
</comment>
<dbReference type="Gene3D" id="1.10.3720.10">
    <property type="entry name" value="MetI-like"/>
    <property type="match status" value="1"/>
</dbReference>
<evidence type="ECO:0000256" key="5">
    <source>
        <dbReference type="ARBA" id="ARBA00022989"/>
    </source>
</evidence>
<dbReference type="InterPro" id="IPR000515">
    <property type="entry name" value="MetI-like"/>
</dbReference>
<dbReference type="HOGENOM" id="CLU_028518_3_0_9"/>
<feature type="transmembrane region" description="Helical" evidence="7">
    <location>
        <begin position="15"/>
        <end position="34"/>
    </location>
</feature>
<feature type="transmembrane region" description="Helical" evidence="7">
    <location>
        <begin position="108"/>
        <end position="128"/>
    </location>
</feature>
<keyword evidence="6 7" id="KW-0472">Membrane</keyword>
<feature type="domain" description="ABC transmembrane type-1" evidence="8">
    <location>
        <begin position="280"/>
        <end position="469"/>
    </location>
</feature>
<dbReference type="GO" id="GO:0055085">
    <property type="term" value="P:transmembrane transport"/>
    <property type="evidence" value="ECO:0007669"/>
    <property type="project" value="InterPro"/>
</dbReference>
<dbReference type="Proteomes" id="UP000009875">
    <property type="component" value="Unassembled WGS sequence"/>
</dbReference>
<dbReference type="CDD" id="cd06261">
    <property type="entry name" value="TM_PBP2"/>
    <property type="match status" value="1"/>
</dbReference>
<evidence type="ECO:0000313" key="9">
    <source>
        <dbReference type="EMBL" id="EKU93188.1"/>
    </source>
</evidence>
<dbReference type="AlphaFoldDB" id="K9E914"/>
<dbReference type="PANTHER" id="PTHR43386">
    <property type="entry name" value="OLIGOPEPTIDE TRANSPORT SYSTEM PERMEASE PROTEIN APPC"/>
    <property type="match status" value="1"/>
</dbReference>
<evidence type="ECO:0000256" key="3">
    <source>
        <dbReference type="ARBA" id="ARBA00022475"/>
    </source>
</evidence>
<dbReference type="PROSITE" id="PS50928">
    <property type="entry name" value="ABC_TM1"/>
    <property type="match status" value="1"/>
</dbReference>
<feature type="transmembrane region" description="Helical" evidence="7">
    <location>
        <begin position="319"/>
        <end position="337"/>
    </location>
</feature>
<dbReference type="SUPFAM" id="SSF161098">
    <property type="entry name" value="MetI-like"/>
    <property type="match status" value="1"/>
</dbReference>
<dbReference type="PANTHER" id="PTHR43386:SF1">
    <property type="entry name" value="D,D-DIPEPTIDE TRANSPORT SYSTEM PERMEASE PROTEIN DDPC-RELATED"/>
    <property type="match status" value="1"/>
</dbReference>
<gene>
    <name evidence="9" type="ORF">HMPREF9698_01349</name>
</gene>
<evidence type="ECO:0000256" key="6">
    <source>
        <dbReference type="ARBA" id="ARBA00023136"/>
    </source>
</evidence>
<dbReference type="EMBL" id="AGXA01000022">
    <property type="protein sequence ID" value="EKU93188.1"/>
    <property type="molecule type" value="Genomic_DNA"/>
</dbReference>
<comment type="similarity">
    <text evidence="7">Belongs to the binding-protein-dependent transport system permease family.</text>
</comment>
<keyword evidence="2 7" id="KW-0813">Transport</keyword>
<feature type="transmembrane region" description="Helical" evidence="7">
    <location>
        <begin position="343"/>
        <end position="359"/>
    </location>
</feature>
<feature type="transmembrane region" description="Helical" evidence="7">
    <location>
        <begin position="213"/>
        <end position="240"/>
    </location>
</feature>
<reference evidence="9 10" key="1">
    <citation type="submission" date="2012-09" db="EMBL/GenBank/DDBJ databases">
        <title>The Genome Sequence of Alloiococcus otitis ATCC 51267.</title>
        <authorList>
            <consortium name="The Broad Institute Genome Sequencing Platform"/>
            <person name="Earl A."/>
            <person name="Ward D."/>
            <person name="Feldgarden M."/>
            <person name="Gevers D."/>
            <person name="Huys G."/>
            <person name="Walker B."/>
            <person name="Young S.K."/>
            <person name="Zeng Q."/>
            <person name="Gargeya S."/>
            <person name="Fitzgerald M."/>
            <person name="Haas B."/>
            <person name="Abouelleil A."/>
            <person name="Alvarado L."/>
            <person name="Arachchi H.M."/>
            <person name="Berlin A.M."/>
            <person name="Chapman S.B."/>
            <person name="Goldberg J."/>
            <person name="Griggs A."/>
            <person name="Gujja S."/>
            <person name="Hansen M."/>
            <person name="Howarth C."/>
            <person name="Imamovic A."/>
            <person name="Larimer J."/>
            <person name="McCowen C."/>
            <person name="Montmayeur A."/>
            <person name="Murphy C."/>
            <person name="Neiman D."/>
            <person name="Pearson M."/>
            <person name="Priest M."/>
            <person name="Roberts A."/>
            <person name="Saif S."/>
            <person name="Shea T."/>
            <person name="Sisk P."/>
            <person name="Sykes S."/>
            <person name="Wortman J."/>
            <person name="Nusbaum C."/>
            <person name="Birren B."/>
        </authorList>
    </citation>
    <scope>NUCLEOTIDE SEQUENCE [LARGE SCALE GENOMIC DNA]</scope>
    <source>
        <strain evidence="9 10">ATCC 51267</strain>
    </source>
</reference>
<dbReference type="eggNOG" id="COG1173">
    <property type="taxonomic scope" value="Bacteria"/>
</dbReference>
<evidence type="ECO:0000256" key="4">
    <source>
        <dbReference type="ARBA" id="ARBA00022692"/>
    </source>
</evidence>
<evidence type="ECO:0000256" key="1">
    <source>
        <dbReference type="ARBA" id="ARBA00004651"/>
    </source>
</evidence>
<feature type="transmembrane region" description="Helical" evidence="7">
    <location>
        <begin position="400"/>
        <end position="424"/>
    </location>
</feature>
<dbReference type="RefSeq" id="WP_003778363.1">
    <property type="nucleotide sequence ID" value="NZ_JH992960.1"/>
</dbReference>
<dbReference type="InterPro" id="IPR035906">
    <property type="entry name" value="MetI-like_sf"/>
</dbReference>
<feature type="transmembrane region" description="Helical" evidence="7">
    <location>
        <begin position="74"/>
        <end position="96"/>
    </location>
</feature>
<dbReference type="PATRIC" id="fig|883081.3.peg.1184"/>
<keyword evidence="3" id="KW-1003">Cell membrane</keyword>
<dbReference type="GO" id="GO:0005886">
    <property type="term" value="C:plasma membrane"/>
    <property type="evidence" value="ECO:0007669"/>
    <property type="project" value="UniProtKB-SubCell"/>
</dbReference>
<feature type="transmembrane region" description="Helical" evidence="7">
    <location>
        <begin position="40"/>
        <end position="58"/>
    </location>
</feature>